<protein>
    <recommendedName>
        <fullName evidence="2">histidine kinase</fullName>
        <ecNumber evidence="2">2.7.13.3</ecNumber>
    </recommendedName>
</protein>
<keyword evidence="10" id="KW-1185">Reference proteome</keyword>
<dbReference type="Pfam" id="PF02518">
    <property type="entry name" value="HATPase_c"/>
    <property type="match status" value="1"/>
</dbReference>
<dbReference type="Gene3D" id="3.30.565.10">
    <property type="entry name" value="Histidine kinase-like ATPase, C-terminal domain"/>
    <property type="match status" value="1"/>
</dbReference>
<evidence type="ECO:0000256" key="7">
    <source>
        <dbReference type="SAM" id="Coils"/>
    </source>
</evidence>
<name>A0A4U0SCA2_9ACTN</name>
<evidence type="ECO:0000256" key="1">
    <source>
        <dbReference type="ARBA" id="ARBA00000085"/>
    </source>
</evidence>
<dbReference type="OrthoDB" id="4652229at2"/>
<dbReference type="AlphaFoldDB" id="A0A4U0SCA2"/>
<keyword evidence="4" id="KW-0808">Transferase</keyword>
<evidence type="ECO:0000256" key="2">
    <source>
        <dbReference type="ARBA" id="ARBA00012438"/>
    </source>
</evidence>
<dbReference type="InterPro" id="IPR003594">
    <property type="entry name" value="HATPase_dom"/>
</dbReference>
<evidence type="ECO:0000256" key="6">
    <source>
        <dbReference type="ARBA" id="ARBA00023012"/>
    </source>
</evidence>
<dbReference type="PANTHER" id="PTHR44936">
    <property type="entry name" value="SENSOR PROTEIN CREC"/>
    <property type="match status" value="1"/>
</dbReference>
<comment type="catalytic activity">
    <reaction evidence="1">
        <text>ATP + protein L-histidine = ADP + protein N-phospho-L-histidine.</text>
        <dbReference type="EC" id="2.7.13.3"/>
    </reaction>
</comment>
<dbReference type="GO" id="GO:0000160">
    <property type="term" value="P:phosphorelay signal transduction system"/>
    <property type="evidence" value="ECO:0007669"/>
    <property type="project" value="UniProtKB-KW"/>
</dbReference>
<proteinExistence type="predicted"/>
<sequence length="493" mass="55600">MASDRLEQAVLEKEQAELEIQELRLGVSDQKRHLYELEQRIGEIEAASVQERERLGAELELHCREQSDLEEQCIQLREEIERLEAELEAAEQDRDDAQSRCEELEMQLVEVQEEAEREALQAQAREERLRMARATGVAEQHLEDLERVRREADQVRLAAAREAATKREEAEAQARAIIEEAKSTVRIRPSVLSRSSALRQLRDATSEIAYGDLPTAFTRLTRMPPHEDLDISVKSVGLQTQDDIGKVARAFDRAVRLAWEQALEQRSLMKIFVNLSRRSQDLLQRQLTLLSKLEEQESDPGQLSNYFKLDHLATRMRRTGENFLALAGADQDPGRRWHRPVPMVDILRAAAAEVEQYERIELISVAATEVKPSGINDLVHLLAELLENATKFSAPQTTVRVTSFALPDGRVLIKIHDNGIGLAPQDLAELNERLIDPPPWADTSSRHTGIIMAGFYSGRQSIRVHLSPAESGGTTAAIMLPPDLTHWSTPAAK</sequence>
<dbReference type="EC" id="2.7.13.3" evidence="2"/>
<dbReference type="PANTHER" id="PTHR44936:SF9">
    <property type="entry name" value="SENSOR PROTEIN CREC"/>
    <property type="match status" value="1"/>
</dbReference>
<accession>A0A4U0SCA2</accession>
<reference evidence="9 10" key="1">
    <citation type="submission" date="2019-04" db="EMBL/GenBank/DDBJ databases">
        <title>Streptomyces oryziradicis sp. nov., a novel actinomycete isolated from rhizosphere soil of rice (Oryza sativa L.).</title>
        <authorList>
            <person name="Li C."/>
        </authorList>
    </citation>
    <scope>NUCLEOTIDE SEQUENCE [LARGE SCALE GENOMIC DNA]</scope>
    <source>
        <strain evidence="9 10">NEAU-C40</strain>
    </source>
</reference>
<feature type="domain" description="Histidine kinase/HSP90-like ATPase" evidence="8">
    <location>
        <begin position="376"/>
        <end position="482"/>
    </location>
</feature>
<dbReference type="EMBL" id="SUMC01000039">
    <property type="protein sequence ID" value="TKA06423.1"/>
    <property type="molecule type" value="Genomic_DNA"/>
</dbReference>
<dbReference type="InterPro" id="IPR050980">
    <property type="entry name" value="2C_sensor_his_kinase"/>
</dbReference>
<evidence type="ECO:0000313" key="10">
    <source>
        <dbReference type="Proteomes" id="UP000305778"/>
    </source>
</evidence>
<keyword evidence="6" id="KW-0902">Two-component regulatory system</keyword>
<dbReference type="SUPFAM" id="SSF55874">
    <property type="entry name" value="ATPase domain of HSP90 chaperone/DNA topoisomerase II/histidine kinase"/>
    <property type="match status" value="1"/>
</dbReference>
<evidence type="ECO:0000313" key="9">
    <source>
        <dbReference type="EMBL" id="TKA06423.1"/>
    </source>
</evidence>
<evidence type="ECO:0000256" key="4">
    <source>
        <dbReference type="ARBA" id="ARBA00022679"/>
    </source>
</evidence>
<keyword evidence="7" id="KW-0175">Coiled coil</keyword>
<gene>
    <name evidence="9" type="ORF">FCI23_31790</name>
</gene>
<keyword evidence="3" id="KW-0597">Phosphoprotein</keyword>
<evidence type="ECO:0000259" key="8">
    <source>
        <dbReference type="Pfam" id="PF02518"/>
    </source>
</evidence>
<feature type="coiled-coil region" evidence="7">
    <location>
        <begin position="6"/>
        <end position="180"/>
    </location>
</feature>
<dbReference type="InterPro" id="IPR036890">
    <property type="entry name" value="HATPase_C_sf"/>
</dbReference>
<comment type="caution">
    <text evidence="9">The sequence shown here is derived from an EMBL/GenBank/DDBJ whole genome shotgun (WGS) entry which is preliminary data.</text>
</comment>
<evidence type="ECO:0000256" key="5">
    <source>
        <dbReference type="ARBA" id="ARBA00022777"/>
    </source>
</evidence>
<dbReference type="Proteomes" id="UP000305778">
    <property type="component" value="Unassembled WGS sequence"/>
</dbReference>
<keyword evidence="5" id="KW-0418">Kinase</keyword>
<organism evidence="9 10">
    <name type="scientific">Actinacidiphila oryziradicis</name>
    <dbReference type="NCBI Taxonomy" id="2571141"/>
    <lineage>
        <taxon>Bacteria</taxon>
        <taxon>Bacillati</taxon>
        <taxon>Actinomycetota</taxon>
        <taxon>Actinomycetes</taxon>
        <taxon>Kitasatosporales</taxon>
        <taxon>Streptomycetaceae</taxon>
        <taxon>Actinacidiphila</taxon>
    </lineage>
</organism>
<evidence type="ECO:0000256" key="3">
    <source>
        <dbReference type="ARBA" id="ARBA00022553"/>
    </source>
</evidence>
<dbReference type="GO" id="GO:0004673">
    <property type="term" value="F:protein histidine kinase activity"/>
    <property type="evidence" value="ECO:0007669"/>
    <property type="project" value="UniProtKB-EC"/>
</dbReference>